<accession>A0A8X6WMJ4</accession>
<sequence>MIRAGVCASLFPKNNAFNLTTTSGNATASAQQMSCDRPPLISRETIQAVVQCFTPFCSSDSLQHLARPFGALTCTLRLRTGPIDAGHSDIHQIPLRDTESKKSCQRATAEAPSAEVAYTKSLLFSGCVR</sequence>
<evidence type="ECO:0000313" key="2">
    <source>
        <dbReference type="Proteomes" id="UP000886998"/>
    </source>
</evidence>
<name>A0A8X6WMJ4_9ARAC</name>
<evidence type="ECO:0000313" key="1">
    <source>
        <dbReference type="EMBL" id="GFY37883.1"/>
    </source>
</evidence>
<dbReference type="Proteomes" id="UP000886998">
    <property type="component" value="Unassembled WGS sequence"/>
</dbReference>
<protein>
    <submittedName>
        <fullName evidence="1">Uncharacterized protein</fullName>
    </submittedName>
</protein>
<keyword evidence="2" id="KW-1185">Reference proteome</keyword>
<gene>
    <name evidence="1" type="ORF">TNIN_342321</name>
</gene>
<dbReference type="EMBL" id="BMAV01000534">
    <property type="protein sequence ID" value="GFY37883.1"/>
    <property type="molecule type" value="Genomic_DNA"/>
</dbReference>
<reference evidence="1" key="1">
    <citation type="submission" date="2020-08" db="EMBL/GenBank/DDBJ databases">
        <title>Multicomponent nature underlies the extraordinary mechanical properties of spider dragline silk.</title>
        <authorList>
            <person name="Kono N."/>
            <person name="Nakamura H."/>
            <person name="Mori M."/>
            <person name="Yoshida Y."/>
            <person name="Ohtoshi R."/>
            <person name="Malay A.D."/>
            <person name="Moran D.A.P."/>
            <person name="Tomita M."/>
            <person name="Numata K."/>
            <person name="Arakawa K."/>
        </authorList>
    </citation>
    <scope>NUCLEOTIDE SEQUENCE</scope>
</reference>
<comment type="caution">
    <text evidence="1">The sequence shown here is derived from an EMBL/GenBank/DDBJ whole genome shotgun (WGS) entry which is preliminary data.</text>
</comment>
<organism evidence="1 2">
    <name type="scientific">Trichonephila inaurata madagascariensis</name>
    <dbReference type="NCBI Taxonomy" id="2747483"/>
    <lineage>
        <taxon>Eukaryota</taxon>
        <taxon>Metazoa</taxon>
        <taxon>Ecdysozoa</taxon>
        <taxon>Arthropoda</taxon>
        <taxon>Chelicerata</taxon>
        <taxon>Arachnida</taxon>
        <taxon>Araneae</taxon>
        <taxon>Araneomorphae</taxon>
        <taxon>Entelegynae</taxon>
        <taxon>Araneoidea</taxon>
        <taxon>Nephilidae</taxon>
        <taxon>Trichonephila</taxon>
        <taxon>Trichonephila inaurata</taxon>
    </lineage>
</organism>
<proteinExistence type="predicted"/>
<dbReference type="AlphaFoldDB" id="A0A8X6WMJ4"/>